<organism evidence="2 3">
    <name type="scientific">Cladophialophora carrionii</name>
    <dbReference type="NCBI Taxonomy" id="86049"/>
    <lineage>
        <taxon>Eukaryota</taxon>
        <taxon>Fungi</taxon>
        <taxon>Dikarya</taxon>
        <taxon>Ascomycota</taxon>
        <taxon>Pezizomycotina</taxon>
        <taxon>Eurotiomycetes</taxon>
        <taxon>Chaetothyriomycetidae</taxon>
        <taxon>Chaetothyriales</taxon>
        <taxon>Herpotrichiellaceae</taxon>
        <taxon>Cladophialophora</taxon>
    </lineage>
</organism>
<dbReference type="EMBL" id="LGRB01000009">
    <property type="protein sequence ID" value="OCT51691.1"/>
    <property type="molecule type" value="Genomic_DNA"/>
</dbReference>
<protein>
    <submittedName>
        <fullName evidence="2">Uncharacterized protein</fullName>
    </submittedName>
</protein>
<gene>
    <name evidence="2" type="ORF">CLCR_09359</name>
</gene>
<feature type="compositionally biased region" description="Basic and acidic residues" evidence="1">
    <location>
        <begin position="44"/>
        <end position="60"/>
    </location>
</feature>
<proteinExistence type="predicted"/>
<sequence length="80" mass="9318">MERHFRHEQGCQRLVRADDLCKTDGDSTRAPALQADWLTGRRRARDDKETDTRNRADLDAHPLYQERSGTQRTHDQLTGN</sequence>
<accession>A0A1C1CT62</accession>
<dbReference type="Proteomes" id="UP000094526">
    <property type="component" value="Unassembled WGS sequence"/>
</dbReference>
<name>A0A1C1CT62_9EURO</name>
<keyword evidence="3" id="KW-1185">Reference proteome</keyword>
<dbReference type="AlphaFoldDB" id="A0A1C1CT62"/>
<evidence type="ECO:0000313" key="2">
    <source>
        <dbReference type="EMBL" id="OCT51691.1"/>
    </source>
</evidence>
<feature type="compositionally biased region" description="Polar residues" evidence="1">
    <location>
        <begin position="67"/>
        <end position="80"/>
    </location>
</feature>
<evidence type="ECO:0000313" key="3">
    <source>
        <dbReference type="Proteomes" id="UP000094526"/>
    </source>
</evidence>
<evidence type="ECO:0000256" key="1">
    <source>
        <dbReference type="SAM" id="MobiDB-lite"/>
    </source>
</evidence>
<comment type="caution">
    <text evidence="2">The sequence shown here is derived from an EMBL/GenBank/DDBJ whole genome shotgun (WGS) entry which is preliminary data.</text>
</comment>
<dbReference type="VEuPathDB" id="FungiDB:CLCR_09359"/>
<feature type="region of interest" description="Disordered" evidence="1">
    <location>
        <begin position="22"/>
        <end position="80"/>
    </location>
</feature>
<reference evidence="3" key="1">
    <citation type="submission" date="2015-07" db="EMBL/GenBank/DDBJ databases">
        <authorList>
            <person name="Teixeira M.M."/>
            <person name="Souza R.C."/>
            <person name="Almeida L.G."/>
            <person name="Vicente V.A."/>
            <person name="de Hoog S."/>
            <person name="Bocca A.L."/>
            <person name="de Almeida S.R."/>
            <person name="Vasconcelos A.T."/>
            <person name="Felipe M.S."/>
        </authorList>
    </citation>
    <scope>NUCLEOTIDE SEQUENCE [LARGE SCALE GENOMIC DNA]</scope>
    <source>
        <strain evidence="3">KSF</strain>
    </source>
</reference>